<keyword evidence="2" id="KW-0813">Transport</keyword>
<evidence type="ECO:0000256" key="10">
    <source>
        <dbReference type="SAM" id="Phobius"/>
    </source>
</evidence>
<dbReference type="Gene3D" id="1.10.3730.20">
    <property type="match status" value="1"/>
</dbReference>
<proteinExistence type="inferred from homology"/>
<reference evidence="11 12" key="1">
    <citation type="submission" date="2011-01" db="EMBL/GenBank/DDBJ databases">
        <authorList>
            <person name="Weinstock G."/>
            <person name="Sodergren E."/>
            <person name="Clifton S."/>
            <person name="Fulton L."/>
            <person name="Fulton B."/>
            <person name="Courtney L."/>
            <person name="Fronick C."/>
            <person name="Harrison M."/>
            <person name="Strong C."/>
            <person name="Farmer C."/>
            <person name="Delahaunty K."/>
            <person name="Markovic C."/>
            <person name="Hall O."/>
            <person name="Minx P."/>
            <person name="Tomlinson C."/>
            <person name="Mitreva M."/>
            <person name="Hou S."/>
            <person name="Chen J."/>
            <person name="Wollam A."/>
            <person name="Pepin K.H."/>
            <person name="Johnson M."/>
            <person name="Bhonagiri V."/>
            <person name="Zhang X."/>
            <person name="Suruliraj S."/>
            <person name="Warren W."/>
            <person name="Chinwalla A."/>
            <person name="Mardis E.R."/>
            <person name="Wilson R.K."/>
        </authorList>
    </citation>
    <scope>NUCLEOTIDE SEQUENCE [LARGE SCALE GENOMIC DNA]</scope>
    <source>
        <strain evidence="12">DSM 22608 / JCM 16073 / KCTC 15190 / YIT 12066</strain>
    </source>
</reference>
<organism evidence="11 12">
    <name type="scientific">Succinatimonas hippei (strain DSM 22608 / JCM 16073 / KCTC 15190 / YIT 12066)</name>
    <dbReference type="NCBI Taxonomy" id="762983"/>
    <lineage>
        <taxon>Bacteria</taxon>
        <taxon>Pseudomonadati</taxon>
        <taxon>Pseudomonadota</taxon>
        <taxon>Gammaproteobacteria</taxon>
        <taxon>Aeromonadales</taxon>
        <taxon>Succinivibrionaceae</taxon>
        <taxon>Succinatimonas</taxon>
    </lineage>
</organism>
<comment type="caution">
    <text evidence="11">The sequence shown here is derived from an EMBL/GenBank/DDBJ whole genome shotgun (WGS) entry which is preliminary data.</text>
</comment>
<evidence type="ECO:0000256" key="4">
    <source>
        <dbReference type="ARBA" id="ARBA00022692"/>
    </source>
</evidence>
<accession>E8LK32</accession>
<dbReference type="InterPro" id="IPR000390">
    <property type="entry name" value="Small_drug/metabolite_transptr"/>
</dbReference>
<name>E8LK32_SUCHY</name>
<dbReference type="GO" id="GO:0022857">
    <property type="term" value="F:transmembrane transporter activity"/>
    <property type="evidence" value="ECO:0007669"/>
    <property type="project" value="InterPro"/>
</dbReference>
<keyword evidence="5 10" id="KW-1133">Transmembrane helix</keyword>
<gene>
    <name evidence="11" type="ORF">HMPREF9444_01069</name>
</gene>
<keyword evidence="12" id="KW-1185">Reference proteome</keyword>
<dbReference type="AlphaFoldDB" id="E8LK32"/>
<dbReference type="Proteomes" id="UP000018458">
    <property type="component" value="Unassembled WGS sequence"/>
</dbReference>
<dbReference type="EMBL" id="AEVO01000051">
    <property type="protein sequence ID" value="EFY07148.1"/>
    <property type="molecule type" value="Genomic_DNA"/>
</dbReference>
<evidence type="ECO:0000256" key="7">
    <source>
        <dbReference type="ARBA" id="ARBA00038151"/>
    </source>
</evidence>
<dbReference type="HOGENOM" id="CLU_133067_3_0_6"/>
<evidence type="ECO:0000313" key="12">
    <source>
        <dbReference type="Proteomes" id="UP000018458"/>
    </source>
</evidence>
<evidence type="ECO:0000313" key="11">
    <source>
        <dbReference type="EMBL" id="EFY07148.1"/>
    </source>
</evidence>
<dbReference type="GO" id="GO:0005886">
    <property type="term" value="C:plasma membrane"/>
    <property type="evidence" value="ECO:0007669"/>
    <property type="project" value="UniProtKB-SubCell"/>
</dbReference>
<feature type="transmembrane region" description="Helical" evidence="10">
    <location>
        <begin position="42"/>
        <end position="61"/>
    </location>
</feature>
<dbReference type="SUPFAM" id="SSF103481">
    <property type="entry name" value="Multidrug resistance efflux transporter EmrE"/>
    <property type="match status" value="1"/>
</dbReference>
<comment type="similarity">
    <text evidence="7">Belongs to the drug/metabolite transporter (DMT) superfamily. Small multidrug resistance (SMR) (TC 2.A.7.1) family. Gdx/SugE subfamily.</text>
</comment>
<evidence type="ECO:0000256" key="3">
    <source>
        <dbReference type="ARBA" id="ARBA00022475"/>
    </source>
</evidence>
<dbReference type="STRING" id="762983.HMPREF9444_01069"/>
<evidence type="ECO:0000256" key="1">
    <source>
        <dbReference type="ARBA" id="ARBA00004651"/>
    </source>
</evidence>
<dbReference type="eggNOG" id="COG2076">
    <property type="taxonomic scope" value="Bacteria"/>
</dbReference>
<dbReference type="PANTHER" id="PTHR30561">
    <property type="entry name" value="SMR FAMILY PROTON-DEPENDENT DRUG EFFLUX TRANSPORTER SUGE"/>
    <property type="match status" value="1"/>
</dbReference>
<evidence type="ECO:0000256" key="5">
    <source>
        <dbReference type="ARBA" id="ARBA00022989"/>
    </source>
</evidence>
<evidence type="ECO:0000256" key="2">
    <source>
        <dbReference type="ARBA" id="ARBA00022448"/>
    </source>
</evidence>
<dbReference type="InterPro" id="IPR045324">
    <property type="entry name" value="Small_multidrug_res"/>
</dbReference>
<feature type="transmembrane region" description="Helical" evidence="10">
    <location>
        <begin position="12"/>
        <end position="36"/>
    </location>
</feature>
<evidence type="ECO:0000256" key="8">
    <source>
        <dbReference type="ARBA" id="ARBA00039168"/>
    </source>
</evidence>
<keyword evidence="3" id="KW-1003">Cell membrane</keyword>
<protein>
    <recommendedName>
        <fullName evidence="8">Guanidinium exporter</fullName>
    </recommendedName>
</protein>
<dbReference type="InterPro" id="IPR037185">
    <property type="entry name" value="EmrE-like"/>
</dbReference>
<evidence type="ECO:0000256" key="9">
    <source>
        <dbReference type="RuleBase" id="RU003942"/>
    </source>
</evidence>
<keyword evidence="4 9" id="KW-0812">Transmembrane</keyword>
<keyword evidence="6 10" id="KW-0472">Membrane</keyword>
<dbReference type="Pfam" id="PF00893">
    <property type="entry name" value="Multi_Drug_Res"/>
    <property type="match status" value="1"/>
</dbReference>
<sequence>MALLAHIMRYLPAGLTYAVWTALGTVGIIIAGIFLFNEKINLYQVFFICLCVIGVVGLKLCPQP</sequence>
<evidence type="ECO:0000256" key="6">
    <source>
        <dbReference type="ARBA" id="ARBA00023136"/>
    </source>
</evidence>
<dbReference type="PANTHER" id="PTHR30561:SF0">
    <property type="entry name" value="GUANIDINIUM EXPORTER"/>
    <property type="match status" value="1"/>
</dbReference>
<comment type="subcellular location">
    <subcellularLocation>
        <location evidence="1 9">Cell membrane</location>
        <topology evidence="1 9">Multi-pass membrane protein</topology>
    </subcellularLocation>
</comment>